<evidence type="ECO:0000313" key="1">
    <source>
        <dbReference type="EMBL" id="KAA6395882.1"/>
    </source>
</evidence>
<protein>
    <submittedName>
        <fullName evidence="1">Uncharacterized protein</fullName>
    </submittedName>
</protein>
<organism evidence="1 2">
    <name type="scientific">Streblomastix strix</name>
    <dbReference type="NCBI Taxonomy" id="222440"/>
    <lineage>
        <taxon>Eukaryota</taxon>
        <taxon>Metamonada</taxon>
        <taxon>Preaxostyla</taxon>
        <taxon>Oxymonadida</taxon>
        <taxon>Streblomastigidae</taxon>
        <taxon>Streblomastix</taxon>
    </lineage>
</organism>
<gene>
    <name evidence="1" type="ORF">EZS28_008595</name>
</gene>
<dbReference type="Proteomes" id="UP000324800">
    <property type="component" value="Unassembled WGS sequence"/>
</dbReference>
<sequence>MDFEILNQNDYLNEHVIKMINIKMIVKVEMKEKKIIIIIIVNDYEIMNDQKLINMVNVKTKKVKRMEKQNLFKNIVLEFVSGEEEEEEDEQEEDEQEED</sequence>
<dbReference type="EMBL" id="SNRW01001571">
    <property type="protein sequence ID" value="KAA6395882.1"/>
    <property type="molecule type" value="Genomic_DNA"/>
</dbReference>
<reference evidence="1 2" key="1">
    <citation type="submission" date="2019-03" db="EMBL/GenBank/DDBJ databases">
        <title>Single cell metagenomics reveals metabolic interactions within the superorganism composed of flagellate Streblomastix strix and complex community of Bacteroidetes bacteria on its surface.</title>
        <authorList>
            <person name="Treitli S.C."/>
            <person name="Kolisko M."/>
            <person name="Husnik F."/>
            <person name="Keeling P."/>
            <person name="Hampl V."/>
        </authorList>
    </citation>
    <scope>NUCLEOTIDE SEQUENCE [LARGE SCALE GENOMIC DNA]</scope>
    <source>
        <strain evidence="1">ST1C</strain>
    </source>
</reference>
<evidence type="ECO:0000313" key="2">
    <source>
        <dbReference type="Proteomes" id="UP000324800"/>
    </source>
</evidence>
<accession>A0A5J4WMT0</accession>
<comment type="caution">
    <text evidence="1">The sequence shown here is derived from an EMBL/GenBank/DDBJ whole genome shotgun (WGS) entry which is preliminary data.</text>
</comment>
<name>A0A5J4WMT0_9EUKA</name>
<dbReference type="AlphaFoldDB" id="A0A5J4WMT0"/>
<proteinExistence type="predicted"/>